<comment type="caution">
    <text evidence="12">The sequence shown here is derived from an EMBL/GenBank/DDBJ whole genome shotgun (WGS) entry which is preliminary data.</text>
</comment>
<comment type="pathway">
    <text evidence="3">Amino-acid biosynthesis; L-leucine biosynthesis; L-leucine from 3-methyl-2-oxobutanoate: step 2/4.</text>
</comment>
<dbReference type="InterPro" id="IPR004431">
    <property type="entry name" value="3-IsopropMal_deHydase_ssu"/>
</dbReference>
<evidence type="ECO:0000256" key="5">
    <source>
        <dbReference type="ARBA" id="ARBA00011271"/>
    </source>
</evidence>
<dbReference type="InterPro" id="IPR050075">
    <property type="entry name" value="LeuD"/>
</dbReference>
<protein>
    <recommendedName>
        <fullName evidence="6">3-isopropylmalate dehydratase</fullName>
        <ecNumber evidence="6">4.2.1.33</ecNumber>
    </recommendedName>
</protein>
<reference evidence="12" key="1">
    <citation type="submission" date="2016-10" db="EMBL/GenBank/DDBJ databases">
        <title>Sequence of Gallionella enrichment culture.</title>
        <authorList>
            <person name="Poehlein A."/>
            <person name="Muehling M."/>
            <person name="Daniel R."/>
        </authorList>
    </citation>
    <scope>NUCLEOTIDE SEQUENCE</scope>
</reference>
<dbReference type="InterPro" id="IPR015928">
    <property type="entry name" value="Aconitase/3IPM_dehydase_swvl"/>
</dbReference>
<evidence type="ECO:0000256" key="1">
    <source>
        <dbReference type="ARBA" id="ARBA00000491"/>
    </source>
</evidence>
<dbReference type="AlphaFoldDB" id="A0A1J5PTX9"/>
<dbReference type="GO" id="GO:0003861">
    <property type="term" value="F:3-isopropylmalate dehydratase activity"/>
    <property type="evidence" value="ECO:0007669"/>
    <property type="project" value="UniProtKB-EC"/>
</dbReference>
<keyword evidence="7" id="KW-0432">Leucine biosynthesis</keyword>
<dbReference type="Pfam" id="PF00694">
    <property type="entry name" value="Aconitase_C"/>
    <property type="match status" value="1"/>
</dbReference>
<dbReference type="UniPathway" id="UPA00048">
    <property type="reaction ID" value="UER00071"/>
</dbReference>
<dbReference type="GO" id="GO:0009316">
    <property type="term" value="C:3-isopropylmalate dehydratase complex"/>
    <property type="evidence" value="ECO:0007669"/>
    <property type="project" value="InterPro"/>
</dbReference>
<feature type="domain" description="Aconitase A/isopropylmalate dehydratase small subunit swivel" evidence="11">
    <location>
        <begin position="12"/>
        <end position="132"/>
    </location>
</feature>
<evidence type="ECO:0000256" key="6">
    <source>
        <dbReference type="ARBA" id="ARBA00011998"/>
    </source>
</evidence>
<dbReference type="Gene3D" id="3.20.19.10">
    <property type="entry name" value="Aconitase, domain 4"/>
    <property type="match status" value="1"/>
</dbReference>
<dbReference type="NCBIfam" id="NF002458">
    <property type="entry name" value="PRK01641.1"/>
    <property type="match status" value="1"/>
</dbReference>
<dbReference type="EMBL" id="MLJW01005135">
    <property type="protein sequence ID" value="OIQ68739.1"/>
    <property type="molecule type" value="Genomic_DNA"/>
</dbReference>
<comment type="similarity">
    <text evidence="4">Belongs to the LeuD family. LeuD type 1 subfamily.</text>
</comment>
<evidence type="ECO:0000256" key="10">
    <source>
        <dbReference type="ARBA" id="ARBA00023304"/>
    </source>
</evidence>
<accession>A0A1J5PTX9</accession>
<evidence type="ECO:0000256" key="2">
    <source>
        <dbReference type="ARBA" id="ARBA00002695"/>
    </source>
</evidence>
<name>A0A1J5PTX9_9ZZZZ</name>
<dbReference type="NCBIfam" id="TIGR00171">
    <property type="entry name" value="leuD"/>
    <property type="match status" value="1"/>
</dbReference>
<keyword evidence="9 12" id="KW-0456">Lyase</keyword>
<dbReference type="EC" id="4.2.1.33" evidence="6"/>
<sequence length="214" mass="23631">MAGAQGLREPGMEKFTRLAASACPLPAENIDTDQILPARFLKLPRKGEHGKVLFRDLRFDATDRERPDFPLNRPCWRDAKIIVSGRNFGGGSSREAAVYALYDYGIRCVIAPSFGDIFSQNATKNGLLAAVLSEAEASALVSALTREPTLTVTVDLVSQSIVCGDLQCQFTIDPARRTRLLNGWDDFDVTYSRREQIAEFKAAYQSARPWATPS</sequence>
<evidence type="ECO:0000256" key="7">
    <source>
        <dbReference type="ARBA" id="ARBA00022430"/>
    </source>
</evidence>
<comment type="subunit">
    <text evidence="5">Heterodimer of LeuC and LeuD.</text>
</comment>
<evidence type="ECO:0000256" key="4">
    <source>
        <dbReference type="ARBA" id="ARBA00009845"/>
    </source>
</evidence>
<dbReference type="CDD" id="cd01577">
    <property type="entry name" value="IPMI_Swivel"/>
    <property type="match status" value="1"/>
</dbReference>
<keyword evidence="8" id="KW-0028">Amino-acid biosynthesis</keyword>
<comment type="function">
    <text evidence="2">Catalyzes the isomerization between 2-isopropylmalate and 3-isopropylmalate, via the formation of 2-isopropylmaleate.</text>
</comment>
<evidence type="ECO:0000259" key="11">
    <source>
        <dbReference type="Pfam" id="PF00694"/>
    </source>
</evidence>
<evidence type="ECO:0000313" key="12">
    <source>
        <dbReference type="EMBL" id="OIQ68739.1"/>
    </source>
</evidence>
<comment type="catalytic activity">
    <reaction evidence="1">
        <text>(2R,3S)-3-isopropylmalate = (2S)-2-isopropylmalate</text>
        <dbReference type="Rhea" id="RHEA:32287"/>
        <dbReference type="ChEBI" id="CHEBI:1178"/>
        <dbReference type="ChEBI" id="CHEBI:35121"/>
        <dbReference type="EC" id="4.2.1.33"/>
    </reaction>
</comment>
<dbReference type="GO" id="GO:0009098">
    <property type="term" value="P:L-leucine biosynthetic process"/>
    <property type="evidence" value="ECO:0007669"/>
    <property type="project" value="UniProtKB-UniPathway"/>
</dbReference>
<evidence type="ECO:0000256" key="3">
    <source>
        <dbReference type="ARBA" id="ARBA00004729"/>
    </source>
</evidence>
<keyword evidence="10" id="KW-0100">Branched-chain amino acid biosynthesis</keyword>
<evidence type="ECO:0000256" key="9">
    <source>
        <dbReference type="ARBA" id="ARBA00023239"/>
    </source>
</evidence>
<evidence type="ECO:0000256" key="8">
    <source>
        <dbReference type="ARBA" id="ARBA00022605"/>
    </source>
</evidence>
<dbReference type="PANTHER" id="PTHR43345:SF5">
    <property type="entry name" value="3-ISOPROPYLMALATE DEHYDRATASE SMALL SUBUNIT"/>
    <property type="match status" value="1"/>
</dbReference>
<gene>
    <name evidence="12" type="primary">leuD_10</name>
    <name evidence="12" type="ORF">GALL_496630</name>
</gene>
<dbReference type="PANTHER" id="PTHR43345">
    <property type="entry name" value="3-ISOPROPYLMALATE DEHYDRATASE SMALL SUBUNIT 2-RELATED-RELATED"/>
    <property type="match status" value="1"/>
</dbReference>
<organism evidence="12">
    <name type="scientific">mine drainage metagenome</name>
    <dbReference type="NCBI Taxonomy" id="410659"/>
    <lineage>
        <taxon>unclassified sequences</taxon>
        <taxon>metagenomes</taxon>
        <taxon>ecological metagenomes</taxon>
    </lineage>
</organism>
<dbReference type="InterPro" id="IPR000573">
    <property type="entry name" value="AconitaseA/IPMdHydase_ssu_swvl"/>
</dbReference>
<proteinExistence type="inferred from homology"/>
<dbReference type="SUPFAM" id="SSF52016">
    <property type="entry name" value="LeuD/IlvD-like"/>
    <property type="match status" value="1"/>
</dbReference>
<dbReference type="InterPro" id="IPR033940">
    <property type="entry name" value="IPMI_Swivel"/>
</dbReference>